<dbReference type="GO" id="GO:0048038">
    <property type="term" value="F:quinone binding"/>
    <property type="evidence" value="ECO:0007669"/>
    <property type="project" value="UniProtKB-UniRule"/>
</dbReference>
<evidence type="ECO:0000256" key="1">
    <source>
        <dbReference type="ARBA" id="ARBA00001966"/>
    </source>
</evidence>
<dbReference type="PROSITE" id="PS51839">
    <property type="entry name" value="4FE4S_HC3"/>
    <property type="match status" value="1"/>
</dbReference>
<evidence type="ECO:0000256" key="10">
    <source>
        <dbReference type="ARBA" id="ARBA00023027"/>
    </source>
</evidence>
<dbReference type="InterPro" id="IPR019574">
    <property type="entry name" value="NADH_UbQ_OxRdtase_Gsu_4Fe4S-bd"/>
</dbReference>
<dbReference type="SUPFAM" id="SSF54862">
    <property type="entry name" value="4Fe-4S ferredoxins"/>
    <property type="match status" value="1"/>
</dbReference>
<evidence type="ECO:0000256" key="2">
    <source>
        <dbReference type="ARBA" id="ARBA00005404"/>
    </source>
</evidence>
<evidence type="ECO:0000256" key="13">
    <source>
        <dbReference type="RuleBase" id="RU003525"/>
    </source>
</evidence>
<dbReference type="PANTHER" id="PTHR43105:SF12">
    <property type="entry name" value="NADH-QUINONE OXIDOREDUCTASE SUBUNIT G"/>
    <property type="match status" value="1"/>
</dbReference>
<keyword evidence="3 13" id="KW-0004">4Fe-4S</keyword>
<evidence type="ECO:0000313" key="17">
    <source>
        <dbReference type="EMBL" id="NKZ02628.1"/>
    </source>
</evidence>
<dbReference type="Pfam" id="PF04879">
    <property type="entry name" value="Molybdop_Fe4S4"/>
    <property type="match status" value="1"/>
</dbReference>
<dbReference type="InterPro" id="IPR001041">
    <property type="entry name" value="2Fe-2S_ferredoxin-type"/>
</dbReference>
<evidence type="ECO:0000256" key="8">
    <source>
        <dbReference type="ARBA" id="ARBA00023004"/>
    </source>
</evidence>
<dbReference type="GO" id="GO:0008137">
    <property type="term" value="F:NADH dehydrogenase (ubiquinone) activity"/>
    <property type="evidence" value="ECO:0007669"/>
    <property type="project" value="UniProtKB-UniRule"/>
</dbReference>
<dbReference type="Gene3D" id="3.10.20.740">
    <property type="match status" value="1"/>
</dbReference>
<keyword evidence="8 13" id="KW-0408">Iron</keyword>
<dbReference type="GO" id="GO:0016020">
    <property type="term" value="C:membrane"/>
    <property type="evidence" value="ECO:0007669"/>
    <property type="project" value="InterPro"/>
</dbReference>
<proteinExistence type="inferred from homology"/>
<dbReference type="InterPro" id="IPR010228">
    <property type="entry name" value="NADH_UbQ_OxRdtase_Gsu"/>
</dbReference>
<dbReference type="FunFam" id="3.30.70.20:FF:000016">
    <property type="entry name" value="NADH-quinone oxidoreductase"/>
    <property type="match status" value="1"/>
</dbReference>
<dbReference type="Pfam" id="PF10588">
    <property type="entry name" value="NADH-G_4Fe-4S_3"/>
    <property type="match status" value="1"/>
</dbReference>
<dbReference type="CDD" id="cd00207">
    <property type="entry name" value="fer2"/>
    <property type="match status" value="1"/>
</dbReference>
<dbReference type="SUPFAM" id="SSF54292">
    <property type="entry name" value="2Fe-2S ferredoxin-like"/>
    <property type="match status" value="1"/>
</dbReference>
<comment type="cofactor">
    <cofactor evidence="1 13">
        <name>[4Fe-4S] cluster</name>
        <dbReference type="ChEBI" id="CHEBI:49883"/>
    </cofactor>
</comment>
<dbReference type="Proteomes" id="UP000579250">
    <property type="component" value="Unassembled WGS sequence"/>
</dbReference>
<keyword evidence="7 13" id="KW-1278">Translocase</keyword>
<comment type="catalytic activity">
    <reaction evidence="11 13">
        <text>a quinone + NADH + 5 H(+)(in) = a quinol + NAD(+) + 4 H(+)(out)</text>
        <dbReference type="Rhea" id="RHEA:57888"/>
        <dbReference type="ChEBI" id="CHEBI:15378"/>
        <dbReference type="ChEBI" id="CHEBI:24646"/>
        <dbReference type="ChEBI" id="CHEBI:57540"/>
        <dbReference type="ChEBI" id="CHEBI:57945"/>
        <dbReference type="ChEBI" id="CHEBI:132124"/>
    </reaction>
</comment>
<feature type="domain" description="4Fe-4S Mo/W bis-MGD-type" evidence="15">
    <location>
        <begin position="239"/>
        <end position="295"/>
    </location>
</feature>
<evidence type="ECO:0000259" key="14">
    <source>
        <dbReference type="PROSITE" id="PS51085"/>
    </source>
</evidence>
<feature type="domain" description="4Fe-4S His(Cys)3-ligated-type" evidence="16">
    <location>
        <begin position="101"/>
        <end position="140"/>
    </location>
</feature>
<dbReference type="GO" id="GO:0046872">
    <property type="term" value="F:metal ion binding"/>
    <property type="evidence" value="ECO:0007669"/>
    <property type="project" value="UniProtKB-UniRule"/>
</dbReference>
<dbReference type="InterPro" id="IPR000283">
    <property type="entry name" value="NADH_UbQ_OxRdtase_75kDa_su_CS"/>
</dbReference>
<dbReference type="NCBIfam" id="NF005895">
    <property type="entry name" value="PRK07860.1"/>
    <property type="match status" value="1"/>
</dbReference>
<keyword evidence="4 13" id="KW-0001">2Fe-2S</keyword>
<evidence type="ECO:0000256" key="3">
    <source>
        <dbReference type="ARBA" id="ARBA00022485"/>
    </source>
</evidence>
<dbReference type="EMBL" id="JAAXPI010000002">
    <property type="protein sequence ID" value="NKZ02628.1"/>
    <property type="molecule type" value="Genomic_DNA"/>
</dbReference>
<evidence type="ECO:0000256" key="11">
    <source>
        <dbReference type="ARBA" id="ARBA00047712"/>
    </source>
</evidence>
<dbReference type="PROSITE" id="PS51085">
    <property type="entry name" value="2FE2S_FER_2"/>
    <property type="match status" value="1"/>
</dbReference>
<evidence type="ECO:0000256" key="9">
    <source>
        <dbReference type="ARBA" id="ARBA00023014"/>
    </source>
</evidence>
<accession>A0A846YVV5</accession>
<evidence type="ECO:0000259" key="16">
    <source>
        <dbReference type="PROSITE" id="PS51839"/>
    </source>
</evidence>
<gene>
    <name evidence="17" type="ORF">HGB48_02485</name>
</gene>
<evidence type="ECO:0000313" key="18">
    <source>
        <dbReference type="Proteomes" id="UP000579250"/>
    </source>
</evidence>
<dbReference type="Gene3D" id="3.40.50.740">
    <property type="match status" value="2"/>
</dbReference>
<keyword evidence="10 13" id="KW-0520">NAD</keyword>
<keyword evidence="17" id="KW-0560">Oxidoreductase</keyword>
<dbReference type="InterPro" id="IPR006656">
    <property type="entry name" value="Mopterin_OxRdtase"/>
</dbReference>
<dbReference type="CDD" id="cd02788">
    <property type="entry name" value="MopB_CT_NDH-1_NuoG2-N7"/>
    <property type="match status" value="1"/>
</dbReference>
<dbReference type="FunFam" id="3.10.20.740:FF:000001">
    <property type="entry name" value="NADH-quinone oxidoreductase subunit G"/>
    <property type="match status" value="1"/>
</dbReference>
<keyword evidence="9 13" id="KW-0411">Iron-sulfur</keyword>
<comment type="caution">
    <text evidence="17">The sequence shown here is derived from an EMBL/GenBank/DDBJ whole genome shotgun (WGS) entry which is preliminary data.</text>
</comment>
<dbReference type="AlphaFoldDB" id="A0A846YVV5"/>
<organism evidence="17 18">
    <name type="scientific">Actinomadura latina</name>
    <dbReference type="NCBI Taxonomy" id="163603"/>
    <lineage>
        <taxon>Bacteria</taxon>
        <taxon>Bacillati</taxon>
        <taxon>Actinomycetota</taxon>
        <taxon>Actinomycetes</taxon>
        <taxon>Streptosporangiales</taxon>
        <taxon>Thermomonosporaceae</taxon>
        <taxon>Actinomadura</taxon>
    </lineage>
</organism>
<evidence type="ECO:0000256" key="4">
    <source>
        <dbReference type="ARBA" id="ARBA00022714"/>
    </source>
</evidence>
<dbReference type="InterPro" id="IPR009010">
    <property type="entry name" value="Asp_de-COase-like_dom_sf"/>
</dbReference>
<dbReference type="SMART" id="SM00926">
    <property type="entry name" value="Molybdop_Fe4S4"/>
    <property type="match status" value="1"/>
</dbReference>
<protein>
    <recommendedName>
        <fullName evidence="13">NADH-quinone oxidoreductase</fullName>
        <ecNumber evidence="13">7.1.1.-</ecNumber>
    </recommendedName>
</protein>
<evidence type="ECO:0000256" key="6">
    <source>
        <dbReference type="ARBA" id="ARBA00022723"/>
    </source>
</evidence>
<dbReference type="InterPro" id="IPR036010">
    <property type="entry name" value="2Fe-2S_ferredoxin-like_sf"/>
</dbReference>
<dbReference type="Gene3D" id="3.40.228.10">
    <property type="entry name" value="Dimethylsulfoxide Reductase, domain 2"/>
    <property type="match status" value="1"/>
</dbReference>
<dbReference type="Pfam" id="PF22117">
    <property type="entry name" value="Fer4_Nqo3"/>
    <property type="match status" value="1"/>
</dbReference>
<evidence type="ECO:0000256" key="7">
    <source>
        <dbReference type="ARBA" id="ARBA00022967"/>
    </source>
</evidence>
<keyword evidence="18" id="KW-1185">Reference proteome</keyword>
<feature type="domain" description="2Fe-2S ferredoxin-type" evidence="14">
    <location>
        <begin position="15"/>
        <end position="99"/>
    </location>
</feature>
<dbReference type="RefSeq" id="WP_067629225.1">
    <property type="nucleotide sequence ID" value="NZ_JAAXPI010000002.1"/>
</dbReference>
<sequence>MTVTDDKSAVEKPVEMVSCTIDGFEIEVPKGTLIIRAAELIGIQIPRFCEHPLLDPIGACRQCLVEIPDAGNGRGMPKPQASCTTPVMPGMVVKTQLTSPVADKAQHGVMEFLLINHPLDCPVCDKGGECPLQNQAMSNGRGETRFLETKRTWPKPIPLSSQVLLDRERCIQCTRCTRFSDEIAGDPFIDFFDRGAKEEIATADGNPFHSYFSGNTVQICPVGALTGTAYRFRSRPFDLVSQPSVCEHCAAGCGLRTDHRRGKVTRRLAGDEPQVNEEWNCDKGRWAFTYATQPERLTTPLVRGEDGELEPASWPEALTIAARGLAAARGSAGVLTGGRVTLEDAYAYAKFARIALGTNDVDFRARALSDEESRFFASSVAGRSIEVSYADLEKAPVVVLAGFEPEEESPIVFLRLRKAFRRNRLPVYAAAPFATRGLTKVGGTLLPTPPGAEAETLGSLIGDEARSDVRTLLETPGAVILAGERLATSPGALTAAVRLAQVTGAKLAWVPRRAGERGAIEAGALPGLLPIGRPVTDPAARAEVARTWGVAELPAGPGEDTAGIIAAAAEGRRGALLVGGVDPYDLPDPDAMLRALDAAPFVVSLEQRPSAVTDRADVVLPVAAVAEKSGTFVDWEGRGRPFDTVLKSAGRMSDLRVLDALADEMDVHLGLPGPEAARRELTELGAHRGERPEAPNTAQELPPHPEQGEALVATWRLLLDRGRLQDGEPFLAGTAKPATARLSPATAAEIGASDAVTVSAARGEVTLPLEITPDLPDRVVWLPTNSAGCALYRDLGTAAGGVVKIASGMLATATENAGGTE</sequence>
<evidence type="ECO:0000256" key="5">
    <source>
        <dbReference type="ARBA" id="ARBA00022719"/>
    </source>
</evidence>
<reference evidence="17 18" key="1">
    <citation type="submission" date="2020-04" db="EMBL/GenBank/DDBJ databases">
        <title>MicrobeNet Type strains.</title>
        <authorList>
            <person name="Nicholson A.C."/>
        </authorList>
    </citation>
    <scope>NUCLEOTIDE SEQUENCE [LARGE SCALE GENOMIC DNA]</scope>
    <source>
        <strain evidence="17 18">ATCC BAA-277</strain>
    </source>
</reference>
<dbReference type="GO" id="GO:0042773">
    <property type="term" value="P:ATP synthesis coupled electron transport"/>
    <property type="evidence" value="ECO:0007669"/>
    <property type="project" value="InterPro"/>
</dbReference>
<keyword evidence="5 13" id="KW-0874">Quinone</keyword>
<evidence type="ECO:0000259" key="15">
    <source>
        <dbReference type="PROSITE" id="PS51669"/>
    </source>
</evidence>
<dbReference type="Gene3D" id="2.20.25.90">
    <property type="entry name" value="ADC-like domains"/>
    <property type="match status" value="1"/>
</dbReference>
<name>A0A846YVV5_9ACTN</name>
<dbReference type="PROSITE" id="PS51669">
    <property type="entry name" value="4FE4S_MOW_BIS_MGD"/>
    <property type="match status" value="1"/>
</dbReference>
<dbReference type="GO" id="GO:0051539">
    <property type="term" value="F:4 iron, 4 sulfur cluster binding"/>
    <property type="evidence" value="ECO:0007669"/>
    <property type="project" value="UniProtKB-KW"/>
</dbReference>
<comment type="function">
    <text evidence="13">NDH-1 shuttles electrons from NADH, via FMN and iron-sulfur (Fe-S) centers, to quinones in the respiratory chain. Couples the redox reaction to proton translocation (for every two electrons transferred, four hydrogen ions are translocated across the cytoplasmic membrane), and thus conserves the redox energy in a proton gradient.</text>
</comment>
<dbReference type="EC" id="7.1.1.-" evidence="13"/>
<comment type="function">
    <text evidence="12">NDH-1 shuttles electrons from NADH, via FMN and iron-sulfur (Fe-S) centers, to quinones in the respiratory chain. The immediate electron acceptor for the enzyme in this species is believed to be menaquinone. Couples the redox reaction to proton translocation (for every two electrons transferred, four hydrogen ions are translocated across the cytoplasmic membrane), and thus conserves the redox energy in a proton gradient.</text>
</comment>
<dbReference type="GO" id="GO:0051537">
    <property type="term" value="F:2 iron, 2 sulfur cluster binding"/>
    <property type="evidence" value="ECO:0007669"/>
    <property type="project" value="UniProtKB-UniRule"/>
</dbReference>
<dbReference type="FunFam" id="2.20.25.90:FF:000002">
    <property type="entry name" value="NADH-quinone oxidoreductase"/>
    <property type="match status" value="1"/>
</dbReference>
<dbReference type="PROSITE" id="PS00642">
    <property type="entry name" value="COMPLEX1_75K_2"/>
    <property type="match status" value="1"/>
</dbReference>
<dbReference type="Gene3D" id="3.30.70.20">
    <property type="match status" value="1"/>
</dbReference>
<comment type="cofactor">
    <cofactor evidence="13">
        <name>[2Fe-2S] cluster</name>
        <dbReference type="ChEBI" id="CHEBI:190135"/>
    </cofactor>
    <text evidence="13">Binds 1 [2Fe-2S] cluster per subunit.</text>
</comment>
<dbReference type="SUPFAM" id="SSF50692">
    <property type="entry name" value="ADC-like"/>
    <property type="match status" value="1"/>
</dbReference>
<dbReference type="PANTHER" id="PTHR43105">
    <property type="entry name" value="RESPIRATORY NITRATE REDUCTASE"/>
    <property type="match status" value="1"/>
</dbReference>
<dbReference type="InterPro" id="IPR006963">
    <property type="entry name" value="Mopterin_OxRdtase_4Fe-4S_dom"/>
</dbReference>
<dbReference type="InterPro" id="IPR050123">
    <property type="entry name" value="Prok_molybdopt-oxidoreductase"/>
</dbReference>
<evidence type="ECO:0000256" key="12">
    <source>
        <dbReference type="ARBA" id="ARBA00058530"/>
    </source>
</evidence>
<dbReference type="PROSITE" id="PS00643">
    <property type="entry name" value="COMPLEX1_75K_3"/>
    <property type="match status" value="1"/>
</dbReference>
<dbReference type="Pfam" id="PF13510">
    <property type="entry name" value="Fer2_4"/>
    <property type="match status" value="1"/>
</dbReference>
<dbReference type="InterPro" id="IPR054351">
    <property type="entry name" value="NADH_UbQ_OxRdtase_ferredoxin"/>
</dbReference>
<dbReference type="SMART" id="SM00929">
    <property type="entry name" value="NADH-G_4Fe-4S_3"/>
    <property type="match status" value="1"/>
</dbReference>
<dbReference type="SUPFAM" id="SSF53706">
    <property type="entry name" value="Formate dehydrogenase/DMSO reductase, domains 1-3"/>
    <property type="match status" value="1"/>
</dbReference>
<dbReference type="Pfam" id="PF00384">
    <property type="entry name" value="Molybdopterin"/>
    <property type="match status" value="1"/>
</dbReference>
<keyword evidence="6 13" id="KW-0479">Metal-binding</keyword>
<dbReference type="NCBIfam" id="TIGR01973">
    <property type="entry name" value="NuoG"/>
    <property type="match status" value="1"/>
</dbReference>
<dbReference type="GO" id="GO:0003954">
    <property type="term" value="F:NADH dehydrogenase activity"/>
    <property type="evidence" value="ECO:0007669"/>
    <property type="project" value="TreeGrafter"/>
</dbReference>
<comment type="similarity">
    <text evidence="2 13">Belongs to the complex I 75 kDa subunit family.</text>
</comment>